<accession>A0A317FDS8</accession>
<dbReference type="PANTHER" id="PTHR42928">
    <property type="entry name" value="TRICARBOXYLATE-BINDING PROTEIN"/>
    <property type="match status" value="1"/>
</dbReference>
<proteinExistence type="inferred from homology"/>
<protein>
    <recommendedName>
        <fullName evidence="5">Tripartite tricarboxylate transporter substrate binding protein</fullName>
    </recommendedName>
</protein>
<keyword evidence="4" id="KW-1185">Reference proteome</keyword>
<dbReference type="RefSeq" id="WP_109871325.1">
    <property type="nucleotide sequence ID" value="NZ_QGNA01000003.1"/>
</dbReference>
<comment type="similarity">
    <text evidence="1">Belongs to the UPF0065 (bug) family.</text>
</comment>
<dbReference type="OrthoDB" id="7250553at2"/>
<evidence type="ECO:0000256" key="2">
    <source>
        <dbReference type="SAM" id="SignalP"/>
    </source>
</evidence>
<comment type="caution">
    <text evidence="3">The sequence shown here is derived from an EMBL/GenBank/DDBJ whole genome shotgun (WGS) entry which is preliminary data.</text>
</comment>
<dbReference type="InterPro" id="IPR042100">
    <property type="entry name" value="Bug_dom1"/>
</dbReference>
<name>A0A317FDS8_9PROT</name>
<keyword evidence="2" id="KW-0732">Signal</keyword>
<dbReference type="EMBL" id="QGNA01000003">
    <property type="protein sequence ID" value="PWS36532.1"/>
    <property type="molecule type" value="Genomic_DNA"/>
</dbReference>
<dbReference type="InterPro" id="IPR005064">
    <property type="entry name" value="BUG"/>
</dbReference>
<feature type="chain" id="PRO_5016245606" description="Tripartite tricarboxylate transporter substrate binding protein" evidence="2">
    <location>
        <begin position="31"/>
        <end position="325"/>
    </location>
</feature>
<dbReference type="Gene3D" id="3.40.190.10">
    <property type="entry name" value="Periplasmic binding protein-like II"/>
    <property type="match status" value="1"/>
</dbReference>
<dbReference type="PANTHER" id="PTHR42928:SF5">
    <property type="entry name" value="BLR1237 PROTEIN"/>
    <property type="match status" value="1"/>
</dbReference>
<dbReference type="AlphaFoldDB" id="A0A317FDS8"/>
<dbReference type="Proteomes" id="UP000245765">
    <property type="component" value="Unassembled WGS sequence"/>
</dbReference>
<evidence type="ECO:0000313" key="3">
    <source>
        <dbReference type="EMBL" id="PWS36532.1"/>
    </source>
</evidence>
<gene>
    <name evidence="3" type="ORF">DFH01_15405</name>
</gene>
<dbReference type="Pfam" id="PF03401">
    <property type="entry name" value="TctC"/>
    <property type="match status" value="1"/>
</dbReference>
<evidence type="ECO:0000256" key="1">
    <source>
        <dbReference type="ARBA" id="ARBA00006987"/>
    </source>
</evidence>
<dbReference type="PIRSF" id="PIRSF017082">
    <property type="entry name" value="YflP"/>
    <property type="match status" value="1"/>
</dbReference>
<dbReference type="Gene3D" id="3.40.190.150">
    <property type="entry name" value="Bordetella uptake gene, domain 1"/>
    <property type="match status" value="1"/>
</dbReference>
<evidence type="ECO:0008006" key="5">
    <source>
        <dbReference type="Google" id="ProtNLM"/>
    </source>
</evidence>
<dbReference type="CDD" id="cd13578">
    <property type="entry name" value="PBP2_Bug27"/>
    <property type="match status" value="1"/>
</dbReference>
<reference evidence="4" key="1">
    <citation type="submission" date="2018-05" db="EMBL/GenBank/DDBJ databases">
        <authorList>
            <person name="Du Z."/>
            <person name="Wang X."/>
        </authorList>
    </citation>
    <scope>NUCLEOTIDE SEQUENCE [LARGE SCALE GENOMIC DNA]</scope>
    <source>
        <strain evidence="4">CQN31</strain>
    </source>
</reference>
<evidence type="ECO:0000313" key="4">
    <source>
        <dbReference type="Proteomes" id="UP000245765"/>
    </source>
</evidence>
<sequence>MEMRATRRGLLLSACALPFLGRGAAAQAWAPNRPVRIVIGFPPGGGIDILARLMAPKMSEKLGQPVVVENRPGANGLLSTETVTRGEADGHAILFGTTGVLAVNQALYPDKVDLLRDLAPLSHVASLDFVLVVNPAVPAQTLPEFIALAKAKPGELNFGSSGNGGLPHLSGELLNAQAAIRTVHVPYRGSAPAYADLIGGRVQFMFDAFAIGQPHIEAGRVRALATTGPKRMAALPDVPTLKETLPEFEVQNWYGMSVRAGTPEAAIARLQQEVAASLRDREVAERSATLGLDLVGSTAAQFAAFQRAEIAKWGGVIRAAGIKAE</sequence>
<feature type="signal peptide" evidence="2">
    <location>
        <begin position="1"/>
        <end position="30"/>
    </location>
</feature>
<dbReference type="SUPFAM" id="SSF53850">
    <property type="entry name" value="Periplasmic binding protein-like II"/>
    <property type="match status" value="1"/>
</dbReference>
<organism evidence="3 4">
    <name type="scientific">Falsiroseomonas bella</name>
    <dbReference type="NCBI Taxonomy" id="2184016"/>
    <lineage>
        <taxon>Bacteria</taxon>
        <taxon>Pseudomonadati</taxon>
        <taxon>Pseudomonadota</taxon>
        <taxon>Alphaproteobacteria</taxon>
        <taxon>Acetobacterales</taxon>
        <taxon>Roseomonadaceae</taxon>
        <taxon>Falsiroseomonas</taxon>
    </lineage>
</organism>